<evidence type="ECO:0000313" key="2">
    <source>
        <dbReference type="Proteomes" id="UP000005408"/>
    </source>
</evidence>
<reference evidence="1" key="1">
    <citation type="submission" date="2022-08" db="UniProtKB">
        <authorList>
            <consortium name="EnsemblMetazoa"/>
        </authorList>
    </citation>
    <scope>IDENTIFICATION</scope>
    <source>
        <strain evidence="1">05x7-T-G4-1.051#20</strain>
    </source>
</reference>
<protein>
    <submittedName>
        <fullName evidence="1">Uncharacterized protein</fullName>
    </submittedName>
</protein>
<sequence length="112" mass="12665">MLAPSNIHYSQDSISNRFGQCTQHAGVLIGKTLDDLLSGKISINDISRIEVVSRDGIYRSADNRRLWIFKKLECLGECSKVPVRFIQYINPQKCVIESTIRVRGDPGGTLWR</sequence>
<keyword evidence="2" id="KW-1185">Reference proteome</keyword>
<dbReference type="EnsemblMetazoa" id="G17972.1">
    <property type="protein sequence ID" value="G17972.1:cds"/>
    <property type="gene ID" value="G17972"/>
</dbReference>
<dbReference type="AlphaFoldDB" id="A0A8W8J9L1"/>
<organism evidence="1 2">
    <name type="scientific">Magallana gigas</name>
    <name type="common">Pacific oyster</name>
    <name type="synonym">Crassostrea gigas</name>
    <dbReference type="NCBI Taxonomy" id="29159"/>
    <lineage>
        <taxon>Eukaryota</taxon>
        <taxon>Metazoa</taxon>
        <taxon>Spiralia</taxon>
        <taxon>Lophotrochozoa</taxon>
        <taxon>Mollusca</taxon>
        <taxon>Bivalvia</taxon>
        <taxon>Autobranchia</taxon>
        <taxon>Pteriomorphia</taxon>
        <taxon>Ostreida</taxon>
        <taxon>Ostreoidea</taxon>
        <taxon>Ostreidae</taxon>
        <taxon>Magallana</taxon>
    </lineage>
</organism>
<dbReference type="EnsemblMetazoa" id="G17972.2">
    <property type="protein sequence ID" value="G17972.2:cds"/>
    <property type="gene ID" value="G17972"/>
</dbReference>
<proteinExistence type="predicted"/>
<evidence type="ECO:0000313" key="1">
    <source>
        <dbReference type="EnsemblMetazoa" id="G17972.2:cds"/>
    </source>
</evidence>
<name>A0A8W8J9L1_MAGGI</name>
<dbReference type="Proteomes" id="UP000005408">
    <property type="component" value="Unassembled WGS sequence"/>
</dbReference>
<accession>A0A8W8J9L1</accession>